<feature type="domain" description="NAD(P)-binding" evidence="4">
    <location>
        <begin position="9"/>
        <end position="213"/>
    </location>
</feature>
<dbReference type="PANTHER" id="PTHR15020:SF37">
    <property type="entry name" value="OXIDOREDUCTASE MDPK"/>
    <property type="match status" value="1"/>
</dbReference>
<dbReference type="AlphaFoldDB" id="E4V647"/>
<dbReference type="VEuPathDB" id="FungiDB:MGYG_08242"/>
<comment type="similarity">
    <text evidence="3">Belongs to the avfA family.</text>
</comment>
<dbReference type="GeneID" id="10024559"/>
<evidence type="ECO:0000256" key="3">
    <source>
        <dbReference type="ARBA" id="ARBA00038376"/>
    </source>
</evidence>
<dbReference type="eggNOG" id="ENOG502SM0C">
    <property type="taxonomic scope" value="Eukaryota"/>
</dbReference>
<dbReference type="HOGENOM" id="CLU_090039_1_0_1"/>
<evidence type="ECO:0000256" key="1">
    <source>
        <dbReference type="ARBA" id="ARBA00023002"/>
    </source>
</evidence>
<keyword evidence="1" id="KW-0560">Oxidoreductase</keyword>
<dbReference type="PANTHER" id="PTHR15020">
    <property type="entry name" value="FLAVIN REDUCTASE-RELATED"/>
    <property type="match status" value="1"/>
</dbReference>
<dbReference type="InParanoid" id="E4V647"/>
<protein>
    <submittedName>
        <fullName evidence="5">OrdB protein</fullName>
    </submittedName>
</protein>
<dbReference type="Proteomes" id="UP000002669">
    <property type="component" value="Unassembled WGS sequence"/>
</dbReference>
<organism evidence="6">
    <name type="scientific">Arthroderma gypseum (strain ATCC MYA-4604 / CBS 118893)</name>
    <name type="common">Microsporum gypseum</name>
    <dbReference type="NCBI Taxonomy" id="535722"/>
    <lineage>
        <taxon>Eukaryota</taxon>
        <taxon>Fungi</taxon>
        <taxon>Dikarya</taxon>
        <taxon>Ascomycota</taxon>
        <taxon>Pezizomycotina</taxon>
        <taxon>Eurotiomycetes</taxon>
        <taxon>Eurotiomycetidae</taxon>
        <taxon>Onygenales</taxon>
        <taxon>Arthrodermataceae</taxon>
        <taxon>Nannizzia</taxon>
    </lineage>
</organism>
<evidence type="ECO:0000313" key="6">
    <source>
        <dbReference type="Proteomes" id="UP000002669"/>
    </source>
</evidence>
<proteinExistence type="inferred from homology"/>
<dbReference type="RefSeq" id="XP_003169337.1">
    <property type="nucleotide sequence ID" value="XM_003169289.1"/>
</dbReference>
<evidence type="ECO:0000256" key="2">
    <source>
        <dbReference type="ARBA" id="ARBA00023033"/>
    </source>
</evidence>
<accession>E4V647</accession>
<evidence type="ECO:0000259" key="4">
    <source>
        <dbReference type="Pfam" id="PF13460"/>
    </source>
</evidence>
<gene>
    <name evidence="5" type="ORF">MGYG_08242</name>
</gene>
<dbReference type="SUPFAM" id="SSF51735">
    <property type="entry name" value="NAD(P)-binding Rossmann-fold domains"/>
    <property type="match status" value="1"/>
</dbReference>
<keyword evidence="2" id="KW-0503">Monooxygenase</keyword>
<dbReference type="GO" id="GO:0004497">
    <property type="term" value="F:monooxygenase activity"/>
    <property type="evidence" value="ECO:0007669"/>
    <property type="project" value="UniProtKB-KW"/>
</dbReference>
<sequence length="262" mass="28788">MVSTYAVLGVTGNCGSSLVQVLLQSSDTRIHAYCRNKAKLHHKLPEVVGNDRVEVFEGGVHNVELLAQCVRNCRAAFLVVTMNENLPGCCVAQDTARSLITALKGIKTETDPSPIMPKLVVLSSTTIDPHLSRKMPWWFHPIMIRAGSYVYEDLRVQEKFLRSQEDWISTIFIKPGGLAVDKARGHKLDFDEENSFIAYLGLAGAMVEAANDPDNRYDMRNVSVVNTGGSAKFPAGTPLCILSGLLSHYFPSLHSYLPKSGP</sequence>
<dbReference type="Pfam" id="PF13460">
    <property type="entry name" value="NAD_binding_10"/>
    <property type="match status" value="1"/>
</dbReference>
<dbReference type="InterPro" id="IPR016040">
    <property type="entry name" value="NAD(P)-bd_dom"/>
</dbReference>
<dbReference type="OrthoDB" id="10254221at2759"/>
<dbReference type="STRING" id="535722.E4V647"/>
<keyword evidence="6" id="KW-1185">Reference proteome</keyword>
<dbReference type="EMBL" id="DS989830">
    <property type="protein sequence ID" value="EFR05230.1"/>
    <property type="molecule type" value="Genomic_DNA"/>
</dbReference>
<reference evidence="6" key="1">
    <citation type="journal article" date="2012" name="MBio">
        <title>Comparative genome analysis of Trichophyton rubrum and related dermatophytes reveals candidate genes involved in infection.</title>
        <authorList>
            <person name="Martinez D.A."/>
            <person name="Oliver B.G."/>
            <person name="Graeser Y."/>
            <person name="Goldberg J.M."/>
            <person name="Li W."/>
            <person name="Martinez-Rossi N.M."/>
            <person name="Monod M."/>
            <person name="Shelest E."/>
            <person name="Barton R.C."/>
            <person name="Birch E."/>
            <person name="Brakhage A.A."/>
            <person name="Chen Z."/>
            <person name="Gurr S.J."/>
            <person name="Heiman D."/>
            <person name="Heitman J."/>
            <person name="Kosti I."/>
            <person name="Rossi A."/>
            <person name="Saif S."/>
            <person name="Samalova M."/>
            <person name="Saunders C.W."/>
            <person name="Shea T."/>
            <person name="Summerbell R.C."/>
            <person name="Xu J."/>
            <person name="Young S."/>
            <person name="Zeng Q."/>
            <person name="Birren B.W."/>
            <person name="Cuomo C.A."/>
            <person name="White T.C."/>
        </authorList>
    </citation>
    <scope>NUCLEOTIDE SEQUENCE [LARGE SCALE GENOMIC DNA]</scope>
    <source>
        <strain evidence="6">ATCC MYA-4604 / CBS 118893</strain>
    </source>
</reference>
<dbReference type="Gene3D" id="3.40.50.720">
    <property type="entry name" value="NAD(P)-binding Rossmann-like Domain"/>
    <property type="match status" value="1"/>
</dbReference>
<dbReference type="InterPro" id="IPR036291">
    <property type="entry name" value="NAD(P)-bd_dom_sf"/>
</dbReference>
<dbReference type="OMA" id="DNIPGCH"/>
<evidence type="ECO:0000313" key="5">
    <source>
        <dbReference type="EMBL" id="EFR05230.1"/>
    </source>
</evidence>
<name>E4V647_ARTGP</name>